<organism evidence="1 2">
    <name type="scientific">Xanthobacter agilis</name>
    <dbReference type="NCBI Taxonomy" id="47492"/>
    <lineage>
        <taxon>Bacteria</taxon>
        <taxon>Pseudomonadati</taxon>
        <taxon>Pseudomonadota</taxon>
        <taxon>Alphaproteobacteria</taxon>
        <taxon>Hyphomicrobiales</taxon>
        <taxon>Xanthobacteraceae</taxon>
        <taxon>Xanthobacter</taxon>
    </lineage>
</organism>
<sequence length="71" mass="7733">METDMRRMITIVPSPGSDAAIALGCTCPVLDNGHGRGYMGRSEQFWVSADCPIHGDGTGHQQYHKEAADER</sequence>
<reference evidence="1 2" key="1">
    <citation type="submission" date="2023-07" db="EMBL/GenBank/DDBJ databases">
        <title>Genomic Encyclopedia of Type Strains, Phase IV (KMG-IV): sequencing the most valuable type-strain genomes for metagenomic binning, comparative biology and taxonomic classification.</title>
        <authorList>
            <person name="Goeker M."/>
        </authorList>
    </citation>
    <scope>NUCLEOTIDE SEQUENCE [LARGE SCALE GENOMIC DNA]</scope>
    <source>
        <strain evidence="1 2">DSM 3770</strain>
    </source>
</reference>
<evidence type="ECO:0000313" key="2">
    <source>
        <dbReference type="Proteomes" id="UP001241747"/>
    </source>
</evidence>
<proteinExistence type="predicted"/>
<comment type="caution">
    <text evidence="1">The sequence shown here is derived from an EMBL/GenBank/DDBJ whole genome shotgun (WGS) entry which is preliminary data.</text>
</comment>
<keyword evidence="2" id="KW-1185">Reference proteome</keyword>
<protein>
    <submittedName>
        <fullName evidence="1">Uncharacterized protein</fullName>
    </submittedName>
</protein>
<dbReference type="EMBL" id="JAUSVY010000006">
    <property type="protein sequence ID" value="MDQ0506005.1"/>
    <property type="molecule type" value="Genomic_DNA"/>
</dbReference>
<dbReference type="Proteomes" id="UP001241747">
    <property type="component" value="Unassembled WGS sequence"/>
</dbReference>
<evidence type="ECO:0000313" key="1">
    <source>
        <dbReference type="EMBL" id="MDQ0506005.1"/>
    </source>
</evidence>
<name>A0ABU0LFT4_XANAG</name>
<accession>A0ABU0LFT4</accession>
<gene>
    <name evidence="1" type="ORF">QOZ94_002809</name>
</gene>